<dbReference type="GO" id="GO:0004519">
    <property type="term" value="F:endonuclease activity"/>
    <property type="evidence" value="ECO:0007669"/>
    <property type="project" value="UniProtKB-KW"/>
</dbReference>
<dbReference type="Pfam" id="PF17921">
    <property type="entry name" value="Integrase_H2C2"/>
    <property type="match status" value="1"/>
</dbReference>
<dbReference type="CDD" id="cd01647">
    <property type="entry name" value="RT_LTR"/>
    <property type="match status" value="1"/>
</dbReference>
<dbReference type="InterPro" id="IPR043128">
    <property type="entry name" value="Rev_trsase/Diguanyl_cyclase"/>
</dbReference>
<dbReference type="FunFam" id="3.30.70.270:FF:000020">
    <property type="entry name" value="Transposon Tf2-6 polyprotein-like Protein"/>
    <property type="match status" value="1"/>
</dbReference>
<feature type="compositionally biased region" description="Polar residues" evidence="7">
    <location>
        <begin position="851"/>
        <end position="863"/>
    </location>
</feature>
<dbReference type="InterPro" id="IPR041588">
    <property type="entry name" value="Integrase_H2C2"/>
</dbReference>
<dbReference type="Gene3D" id="3.30.420.10">
    <property type="entry name" value="Ribonuclease H-like superfamily/Ribonuclease H"/>
    <property type="match status" value="1"/>
</dbReference>
<dbReference type="GO" id="GO:0003964">
    <property type="term" value="F:RNA-directed DNA polymerase activity"/>
    <property type="evidence" value="ECO:0007669"/>
    <property type="project" value="UniProtKB-KW"/>
</dbReference>
<protein>
    <recommendedName>
        <fullName evidence="1">RNA-directed DNA polymerase</fullName>
        <ecNumber evidence="1">2.7.7.49</ecNumber>
    </recommendedName>
</protein>
<dbReference type="GO" id="GO:0042575">
    <property type="term" value="C:DNA polymerase complex"/>
    <property type="evidence" value="ECO:0007669"/>
    <property type="project" value="UniProtKB-ARBA"/>
</dbReference>
<dbReference type="AlphaFoldDB" id="A0A1E1X3L8"/>
<dbReference type="InterPro" id="IPR041577">
    <property type="entry name" value="RT_RNaseH_2"/>
</dbReference>
<evidence type="ECO:0000313" key="10">
    <source>
        <dbReference type="EMBL" id="JAT93631.1"/>
    </source>
</evidence>
<feature type="compositionally biased region" description="Low complexity" evidence="7">
    <location>
        <begin position="836"/>
        <end position="850"/>
    </location>
</feature>
<dbReference type="Pfam" id="PF00078">
    <property type="entry name" value="RVT_1"/>
    <property type="match status" value="1"/>
</dbReference>
<evidence type="ECO:0000256" key="2">
    <source>
        <dbReference type="ARBA" id="ARBA00022695"/>
    </source>
</evidence>
<evidence type="ECO:0000256" key="7">
    <source>
        <dbReference type="SAM" id="MobiDB-lite"/>
    </source>
</evidence>
<organism evidence="10">
    <name type="scientific">Amblyomma aureolatum</name>
    <dbReference type="NCBI Taxonomy" id="187763"/>
    <lineage>
        <taxon>Eukaryota</taxon>
        <taxon>Metazoa</taxon>
        <taxon>Ecdysozoa</taxon>
        <taxon>Arthropoda</taxon>
        <taxon>Chelicerata</taxon>
        <taxon>Arachnida</taxon>
        <taxon>Acari</taxon>
        <taxon>Parasitiformes</taxon>
        <taxon>Ixodida</taxon>
        <taxon>Ixodoidea</taxon>
        <taxon>Ixodidae</taxon>
        <taxon>Amblyomminae</taxon>
        <taxon>Amblyomma</taxon>
    </lineage>
</organism>
<evidence type="ECO:0000259" key="9">
    <source>
        <dbReference type="PROSITE" id="PS50994"/>
    </source>
</evidence>
<dbReference type="GO" id="GO:0015074">
    <property type="term" value="P:DNA integration"/>
    <property type="evidence" value="ECO:0007669"/>
    <property type="project" value="InterPro"/>
</dbReference>
<dbReference type="EMBL" id="GFAC01005557">
    <property type="protein sequence ID" value="JAT93631.1"/>
    <property type="molecule type" value="mRNA"/>
</dbReference>
<keyword evidence="2" id="KW-0808">Transferase</keyword>
<feature type="domain" description="Reverse transcriptase" evidence="8">
    <location>
        <begin position="43"/>
        <end position="220"/>
    </location>
</feature>
<keyword evidence="4" id="KW-0255">Endonuclease</keyword>
<feature type="non-terminal residue" evidence="10">
    <location>
        <position position="1"/>
    </location>
</feature>
<evidence type="ECO:0000256" key="4">
    <source>
        <dbReference type="ARBA" id="ARBA00022759"/>
    </source>
</evidence>
<dbReference type="Pfam" id="PF17919">
    <property type="entry name" value="RT_RNaseH_2"/>
    <property type="match status" value="1"/>
</dbReference>
<dbReference type="CDD" id="cd09274">
    <property type="entry name" value="RNase_HI_RT_Ty3"/>
    <property type="match status" value="1"/>
</dbReference>
<dbReference type="InterPro" id="IPR012337">
    <property type="entry name" value="RNaseH-like_sf"/>
</dbReference>
<evidence type="ECO:0000256" key="5">
    <source>
        <dbReference type="ARBA" id="ARBA00022918"/>
    </source>
</evidence>
<keyword evidence="3" id="KW-0540">Nuclease</keyword>
<proteinExistence type="evidence at transcript level"/>
<dbReference type="InterPro" id="IPR050951">
    <property type="entry name" value="Retrovirus_Pol_polyprotein"/>
</dbReference>
<dbReference type="Gene3D" id="3.10.10.10">
    <property type="entry name" value="HIV Type 1 Reverse Transcriptase, subunit A, domain 1"/>
    <property type="match status" value="1"/>
</dbReference>
<reference evidence="10" key="1">
    <citation type="journal article" date="2017" name="Front. Cell. Infect. Microbiol.">
        <title>The Distinct Transcriptional Response of the Midgut of Amblyomma sculptum and Amblyomma aureolatum Ticks to Rickettsia rickettsii Correlates to Their Differences in Susceptibility to Infection.</title>
        <authorList>
            <person name="Martins L.A."/>
            <person name="Galletti M.F.B.M."/>
            <person name="Ribeiro J.M."/>
            <person name="Fujita A."/>
            <person name="Costa F.B."/>
            <person name="Labruna M.B."/>
            <person name="Daffre S."/>
            <person name="Fogaca A.C."/>
        </authorList>
    </citation>
    <scope>NUCLEOTIDE SEQUENCE</scope>
</reference>
<dbReference type="InterPro" id="IPR000477">
    <property type="entry name" value="RT_dom"/>
</dbReference>
<dbReference type="FunFam" id="1.10.340.70:FF:000003">
    <property type="entry name" value="Protein CBG25708"/>
    <property type="match status" value="1"/>
</dbReference>
<dbReference type="PANTHER" id="PTHR37984:SF5">
    <property type="entry name" value="PROTEIN NYNRIN-LIKE"/>
    <property type="match status" value="1"/>
</dbReference>
<dbReference type="Pfam" id="PF00665">
    <property type="entry name" value="rve"/>
    <property type="match status" value="1"/>
</dbReference>
<accession>A0A1E1X3L8</accession>
<keyword evidence="5" id="KW-0695">RNA-directed DNA polymerase</keyword>
<name>A0A1E1X3L8_9ACAR</name>
<evidence type="ECO:0000256" key="3">
    <source>
        <dbReference type="ARBA" id="ARBA00022722"/>
    </source>
</evidence>
<dbReference type="FunFam" id="3.10.20.370:FF:000001">
    <property type="entry name" value="Retrovirus-related Pol polyprotein from transposon 17.6-like protein"/>
    <property type="match status" value="1"/>
</dbReference>
<feature type="domain" description="Integrase catalytic" evidence="9">
    <location>
        <begin position="584"/>
        <end position="748"/>
    </location>
</feature>
<dbReference type="FunFam" id="3.10.10.10:FF:000003">
    <property type="entry name" value="Retrovirus-related Pol polyprotein from transposon 297-like Protein"/>
    <property type="match status" value="1"/>
</dbReference>
<dbReference type="InterPro" id="IPR043502">
    <property type="entry name" value="DNA/RNA_pol_sf"/>
</dbReference>
<keyword evidence="4" id="KW-0378">Hydrolase</keyword>
<dbReference type="FunFam" id="3.30.420.10:FF:000063">
    <property type="entry name" value="Retrovirus-related Pol polyprotein from transposon 297-like Protein"/>
    <property type="match status" value="1"/>
</dbReference>
<dbReference type="SUPFAM" id="SSF56672">
    <property type="entry name" value="DNA/RNA polymerases"/>
    <property type="match status" value="1"/>
</dbReference>
<keyword evidence="6" id="KW-0511">Multifunctional enzyme</keyword>
<feature type="region of interest" description="Disordered" evidence="7">
    <location>
        <begin position="820"/>
        <end position="894"/>
    </location>
</feature>
<sequence>GCVERVYRMVLRDDATPAVQTARRVPLALQEPLREELGRMERAGIITKISEPTDWVSPLVIVRKKDGKIRVCIDPRRINQCIKREHYTMPRREDIEAELAGAKVFSRLDANSGFHQIPLDDDTSRICTFATPFGRYRFLRLPFGISSASEVFQKTLNEIVEGLPGVRVYVDDVLVWGSSRAEHDIRLQSVLRAAEGAGLTFNPDKCSIGVDKIEFLGDVIDKDGIQPSPSLIKGMTQMPPPADKLAVQRMLGVVNYFSKFMPSLAQRTTLLRNLIKKSAAFAWTPNHAKEWRQLCDSLSSPPLLTIFDPTKPTKVSCDASRNGIGAALLQCHNDTWKPVAYASRALTECEQRYSQIEKEALAVVYGCEKFNHFVYGRSIILETDHHPLIAISQKAIGDMPPRLQRFFLRLLRYDVTMQFTPGKKLLLADMLSRATTEAIAENDVINDETEVHAVSVISSRVTESTWGRLAKETSRDEDLKQVCDDLAAGKPLKGQWKPFEGELSHVKGLLLKGCKVVIPASMRKETLERIHQGHLGINKCKSRARHLVFWPGINSDIEAFIQTCSTCRTHAYRQPPEPLKLRPVPDQPWHRVGIDIFEHGGRSYLCIYDALSNFPEVELLKDTSAKTVIEATSAIFARYGIPVEVCSDNGPQFSGHAFAAFARTYDFNHITSSPRYPQSNGLAEKGVQVVKRILKKTIEMNQDFWLGLLAYRSTPMECGPSPGEVLQGRRLRTTLPDVRPSPIHNVQKRHQTEHSNRLLAPLNHGDTVRIKKGAWATKGQVTHVSGYPRSYNVITEDGTILRRNRRHLLPTREAFRQKGCYEPDNNPCQVADHTSSESSSHNSTGSTATTANVPASVNSPATVQQQQQSVFRRSTRERGPPRRLAYDRNFVQIS</sequence>
<dbReference type="Gene3D" id="1.10.340.70">
    <property type="match status" value="1"/>
</dbReference>
<dbReference type="EC" id="2.7.7.49" evidence="1"/>
<evidence type="ECO:0000256" key="1">
    <source>
        <dbReference type="ARBA" id="ARBA00012493"/>
    </source>
</evidence>
<evidence type="ECO:0000259" key="8">
    <source>
        <dbReference type="PROSITE" id="PS50878"/>
    </source>
</evidence>
<evidence type="ECO:0000256" key="6">
    <source>
        <dbReference type="ARBA" id="ARBA00023268"/>
    </source>
</evidence>
<dbReference type="InterPro" id="IPR001584">
    <property type="entry name" value="Integrase_cat-core"/>
</dbReference>
<dbReference type="Gene3D" id="3.30.70.270">
    <property type="match status" value="2"/>
</dbReference>
<dbReference type="PANTHER" id="PTHR37984">
    <property type="entry name" value="PROTEIN CBG26694"/>
    <property type="match status" value="1"/>
</dbReference>
<dbReference type="SUPFAM" id="SSF53098">
    <property type="entry name" value="Ribonuclease H-like"/>
    <property type="match status" value="1"/>
</dbReference>
<keyword evidence="2" id="KW-0548">Nucleotidyltransferase</keyword>
<dbReference type="PROSITE" id="PS50994">
    <property type="entry name" value="INTEGRASE"/>
    <property type="match status" value="1"/>
</dbReference>
<feature type="compositionally biased region" description="Basic and acidic residues" evidence="7">
    <location>
        <begin position="874"/>
        <end position="886"/>
    </location>
</feature>
<dbReference type="InterPro" id="IPR036397">
    <property type="entry name" value="RNaseH_sf"/>
</dbReference>
<dbReference type="PROSITE" id="PS50878">
    <property type="entry name" value="RT_POL"/>
    <property type="match status" value="1"/>
</dbReference>
<dbReference type="GO" id="GO:0003676">
    <property type="term" value="F:nucleic acid binding"/>
    <property type="evidence" value="ECO:0007669"/>
    <property type="project" value="InterPro"/>
</dbReference>